<sequence length="431" mass="50180">MSNSSFVRTRRKGVNYGTTSRNLTQDKNKFDPIGNKQILKKQNTKNKLKESSEEENDDAIASGSNSIPQVVISNNEITENEPESYEQVIDMEEETDTGANNFQVIGGNLEESKHNKESEWQEVRRKGKNKAKDNNNNNDEEDSKSVSSYNSDSDFQTKWRKITQTPKYKIWTYATKIMGKNLGDKIDKIRQILKKESDVVLVKSEIFENNRMIAAYYDNKEEMEKGNKANVGNDADQPTYMHRAQIFKRNPERDLMHGVKLWDIPIHMTNKEIKTELEFNFGIIERMNVRTNNMWQSAVVFFKEEEVAKKEDLDKAFTFKWETEAFKIEIIDLTIKTCHRCKSTEHLAAACQRTLRDKEFKIKSAERLEKFGPMYKKHNPKYFNILSKQVSGKTYAEATKNKTSKIYNTKPSESENVRLDRIEKLLLEISN</sequence>
<protein>
    <submittedName>
        <fullName evidence="2">2473_t:CDS:1</fullName>
    </submittedName>
</protein>
<evidence type="ECO:0000313" key="3">
    <source>
        <dbReference type="Proteomes" id="UP000789706"/>
    </source>
</evidence>
<dbReference type="OrthoDB" id="10601996at2759"/>
<feature type="region of interest" description="Disordered" evidence="1">
    <location>
        <begin position="1"/>
        <end position="85"/>
    </location>
</feature>
<feature type="compositionally biased region" description="Polar residues" evidence="1">
    <location>
        <begin position="62"/>
        <end position="77"/>
    </location>
</feature>
<keyword evidence="3" id="KW-1185">Reference proteome</keyword>
<feature type="compositionally biased region" description="Basic and acidic residues" evidence="1">
    <location>
        <begin position="110"/>
        <end position="124"/>
    </location>
</feature>
<feature type="region of interest" description="Disordered" evidence="1">
    <location>
        <begin position="109"/>
        <end position="154"/>
    </location>
</feature>
<gene>
    <name evidence="2" type="ORF">DEBURN_LOCUS8260</name>
</gene>
<feature type="compositionally biased region" description="Low complexity" evidence="1">
    <location>
        <begin position="145"/>
        <end position="154"/>
    </location>
</feature>
<feature type="non-terminal residue" evidence="2">
    <location>
        <position position="1"/>
    </location>
</feature>
<name>A0A9N9BMZ2_9GLOM</name>
<dbReference type="AlphaFoldDB" id="A0A9N9BMZ2"/>
<proteinExistence type="predicted"/>
<accession>A0A9N9BMZ2</accession>
<evidence type="ECO:0000256" key="1">
    <source>
        <dbReference type="SAM" id="MobiDB-lite"/>
    </source>
</evidence>
<comment type="caution">
    <text evidence="2">The sequence shown here is derived from an EMBL/GenBank/DDBJ whole genome shotgun (WGS) entry which is preliminary data.</text>
</comment>
<reference evidence="2" key="1">
    <citation type="submission" date="2021-06" db="EMBL/GenBank/DDBJ databases">
        <authorList>
            <person name="Kallberg Y."/>
            <person name="Tangrot J."/>
            <person name="Rosling A."/>
        </authorList>
    </citation>
    <scope>NUCLEOTIDE SEQUENCE</scope>
    <source>
        <strain evidence="2">AZ414A</strain>
    </source>
</reference>
<organism evidence="2 3">
    <name type="scientific">Diversispora eburnea</name>
    <dbReference type="NCBI Taxonomy" id="1213867"/>
    <lineage>
        <taxon>Eukaryota</taxon>
        <taxon>Fungi</taxon>
        <taxon>Fungi incertae sedis</taxon>
        <taxon>Mucoromycota</taxon>
        <taxon>Glomeromycotina</taxon>
        <taxon>Glomeromycetes</taxon>
        <taxon>Diversisporales</taxon>
        <taxon>Diversisporaceae</taxon>
        <taxon>Diversispora</taxon>
    </lineage>
</organism>
<evidence type="ECO:0000313" key="2">
    <source>
        <dbReference type="EMBL" id="CAG8574597.1"/>
    </source>
</evidence>
<dbReference type="Proteomes" id="UP000789706">
    <property type="component" value="Unassembled WGS sequence"/>
</dbReference>
<dbReference type="EMBL" id="CAJVPK010001167">
    <property type="protein sequence ID" value="CAG8574597.1"/>
    <property type="molecule type" value="Genomic_DNA"/>
</dbReference>